<keyword evidence="1" id="KW-0547">Nucleotide-binding</keyword>
<keyword evidence="1" id="KW-0067">ATP-binding</keyword>
<keyword evidence="1" id="KW-0234">DNA repair</keyword>
<dbReference type="SUPFAM" id="SSF57756">
    <property type="entry name" value="Retrovirus zinc finger-like domains"/>
    <property type="match status" value="1"/>
</dbReference>
<evidence type="ECO:0000256" key="1">
    <source>
        <dbReference type="RuleBase" id="RU363044"/>
    </source>
</evidence>
<dbReference type="InterPro" id="IPR036875">
    <property type="entry name" value="Znf_CCHC_sf"/>
</dbReference>
<dbReference type="Pfam" id="PF05970">
    <property type="entry name" value="PIF1"/>
    <property type="match status" value="1"/>
</dbReference>
<name>A0ABQ5IZ48_9ASTR</name>
<comment type="caution">
    <text evidence="3">The sequence shown here is derived from an EMBL/GenBank/DDBJ whole genome shotgun (WGS) entry which is preliminary data.</text>
</comment>
<comment type="catalytic activity">
    <reaction evidence="1">
        <text>ATP + H2O = ADP + phosphate + H(+)</text>
        <dbReference type="Rhea" id="RHEA:13065"/>
        <dbReference type="ChEBI" id="CHEBI:15377"/>
        <dbReference type="ChEBI" id="CHEBI:15378"/>
        <dbReference type="ChEBI" id="CHEBI:30616"/>
        <dbReference type="ChEBI" id="CHEBI:43474"/>
        <dbReference type="ChEBI" id="CHEBI:456216"/>
        <dbReference type="EC" id="5.6.2.3"/>
    </reaction>
</comment>
<keyword evidence="1" id="KW-0347">Helicase</keyword>
<keyword evidence="4" id="KW-1185">Reference proteome</keyword>
<dbReference type="EMBL" id="BQNB010021302">
    <property type="protein sequence ID" value="GJU04970.1"/>
    <property type="molecule type" value="Genomic_DNA"/>
</dbReference>
<dbReference type="PANTHER" id="PTHR10492">
    <property type="match status" value="1"/>
</dbReference>
<dbReference type="PANTHER" id="PTHR10492:SF90">
    <property type="entry name" value="ATP-DEPENDENT DNA HELICASE"/>
    <property type="match status" value="1"/>
</dbReference>
<organism evidence="3 4">
    <name type="scientific">Tanacetum coccineum</name>
    <dbReference type="NCBI Taxonomy" id="301880"/>
    <lineage>
        <taxon>Eukaryota</taxon>
        <taxon>Viridiplantae</taxon>
        <taxon>Streptophyta</taxon>
        <taxon>Embryophyta</taxon>
        <taxon>Tracheophyta</taxon>
        <taxon>Spermatophyta</taxon>
        <taxon>Magnoliopsida</taxon>
        <taxon>eudicotyledons</taxon>
        <taxon>Gunneridae</taxon>
        <taxon>Pentapetalae</taxon>
        <taxon>asterids</taxon>
        <taxon>campanulids</taxon>
        <taxon>Asterales</taxon>
        <taxon>Asteraceae</taxon>
        <taxon>Asteroideae</taxon>
        <taxon>Anthemideae</taxon>
        <taxon>Anthemidinae</taxon>
        <taxon>Tanacetum</taxon>
    </lineage>
</organism>
<evidence type="ECO:0000313" key="3">
    <source>
        <dbReference type="EMBL" id="GJU04970.1"/>
    </source>
</evidence>
<evidence type="ECO:0000313" key="4">
    <source>
        <dbReference type="Proteomes" id="UP001151760"/>
    </source>
</evidence>
<reference evidence="3" key="1">
    <citation type="journal article" date="2022" name="Int. J. Mol. Sci.">
        <title>Draft Genome of Tanacetum Coccineum: Genomic Comparison of Closely Related Tanacetum-Family Plants.</title>
        <authorList>
            <person name="Yamashiro T."/>
            <person name="Shiraishi A."/>
            <person name="Nakayama K."/>
            <person name="Satake H."/>
        </authorList>
    </citation>
    <scope>NUCLEOTIDE SEQUENCE</scope>
</reference>
<comment type="similarity">
    <text evidence="1">Belongs to the helicase family.</text>
</comment>
<gene>
    <name evidence="3" type="ORF">Tco_1121400</name>
</gene>
<proteinExistence type="inferred from homology"/>
<comment type="cofactor">
    <cofactor evidence="1">
        <name>Mg(2+)</name>
        <dbReference type="ChEBI" id="CHEBI:18420"/>
    </cofactor>
</comment>
<dbReference type="Proteomes" id="UP001151760">
    <property type="component" value="Unassembled WGS sequence"/>
</dbReference>
<accession>A0ABQ5IZ48</accession>
<protein>
    <recommendedName>
        <fullName evidence="1">ATP-dependent DNA helicase</fullName>
        <ecNumber evidence="1">5.6.2.3</ecNumber>
    </recommendedName>
</protein>
<dbReference type="EC" id="5.6.2.3" evidence="1"/>
<keyword evidence="1" id="KW-0378">Hydrolase</keyword>
<dbReference type="InterPro" id="IPR010285">
    <property type="entry name" value="DNA_helicase_pif1-like_DEAD"/>
</dbReference>
<reference evidence="3" key="2">
    <citation type="submission" date="2022-01" db="EMBL/GenBank/DDBJ databases">
        <authorList>
            <person name="Yamashiro T."/>
            <person name="Shiraishi A."/>
            <person name="Satake H."/>
            <person name="Nakayama K."/>
        </authorList>
    </citation>
    <scope>NUCLEOTIDE SEQUENCE</scope>
</reference>
<keyword evidence="1" id="KW-0227">DNA damage</keyword>
<evidence type="ECO:0000259" key="2">
    <source>
        <dbReference type="Pfam" id="PF05970"/>
    </source>
</evidence>
<sequence length="486" mass="54419">MATCNVYHLFGDDTEWIDTIHGGSQWQRGLQLIDLFVSILLFYDVADIGQFFRSSLPYLALIVVHAQHYRKEVNRFRISIDLDKDSCCAIDVTSDLAELIKDHVRGGHNKVFGGKVVVLGGDFRQIHPVISNGTRFDIVTSVVNKSDKKPIPTIYARTTTNPDGYMLNLTIPGPVTTEEKVQKKNDVKAKISTGSTLDNTANLSDAIIYASYPNNHYGSLHLFRKDPITIHEDDLEEMDLKWQLALLSMRARRYYQRTRKKITINGSDTAGYDKSKVEYFNCHKMRHFARECRGPRNQESKARFQDSSIRTVNVEEIASKIMVAIDGAGLFVPYLLKFPTLGLRIFQEPEFEGFLNLEDNKSVCKNSANEIKKTTDALIIEDWVSDCDEDDSEVMVLKSDNVQHKPEQANQPKKVTVLTKSGIVPVSAARPINTVAPKSFVNVAKTRPNAFQINTAKINSVNTAKGNRVTSAVGEQGINAIKSSAC</sequence>
<keyword evidence="1" id="KW-0233">DNA recombination</keyword>
<feature type="domain" description="DNA helicase Pif1-like DEAD-box helicase" evidence="2">
    <location>
        <begin position="104"/>
        <end position="147"/>
    </location>
</feature>